<dbReference type="InterPro" id="IPR036249">
    <property type="entry name" value="Thioredoxin-like_sf"/>
</dbReference>
<dbReference type="GO" id="GO:0006303">
    <property type="term" value="P:double-strand break repair via nonhomologous end joining"/>
    <property type="evidence" value="ECO:0007669"/>
    <property type="project" value="InterPro"/>
</dbReference>
<dbReference type="InterPro" id="IPR006164">
    <property type="entry name" value="DNA_bd_Ku70/Ku80"/>
</dbReference>
<feature type="domain" description="GST N-terminal" evidence="18">
    <location>
        <begin position="2068"/>
        <end position="2149"/>
    </location>
</feature>
<dbReference type="Gene3D" id="2.40.290.10">
    <property type="match status" value="3"/>
</dbReference>
<dbReference type="InterPro" id="IPR036282">
    <property type="entry name" value="Glutathione-S-Trfase_C_sf"/>
</dbReference>
<accession>A0A445E9Q4</accession>
<dbReference type="SUPFAM" id="SSF100939">
    <property type="entry name" value="SPOC domain-like"/>
    <property type="match status" value="3"/>
</dbReference>
<keyword evidence="7" id="KW-0347">Helicase</keyword>
<dbReference type="SUPFAM" id="SSF101420">
    <property type="entry name" value="C-terminal domain of Ku80"/>
    <property type="match status" value="3"/>
</dbReference>
<reference evidence="20 21" key="1">
    <citation type="submission" date="2019-01" db="EMBL/GenBank/DDBJ databases">
        <title>Sequencing of cultivated peanut Arachis hypogaea provides insights into genome evolution and oil improvement.</title>
        <authorList>
            <person name="Chen X."/>
        </authorList>
    </citation>
    <scope>NUCLEOTIDE SEQUENCE [LARGE SCALE GENOMIC DNA]</scope>
    <source>
        <strain evidence="21">cv. Fuhuasheng</strain>
        <tissue evidence="20">Leaves</tissue>
    </source>
</reference>
<dbReference type="FunFam" id="2.40.290.10:FF:000006">
    <property type="entry name" value="ATP-dependent DNA helicase 2 subunit KU80"/>
    <property type="match status" value="3"/>
</dbReference>
<gene>
    <name evidence="20" type="ORF">Ahy_A02g006247</name>
</gene>
<dbReference type="Gene3D" id="1.20.1050.10">
    <property type="match status" value="1"/>
</dbReference>
<evidence type="ECO:0000313" key="20">
    <source>
        <dbReference type="EMBL" id="RYR72063.1"/>
    </source>
</evidence>
<evidence type="ECO:0000256" key="8">
    <source>
        <dbReference type="ARBA" id="ARBA00022840"/>
    </source>
</evidence>
<evidence type="ECO:0000256" key="9">
    <source>
        <dbReference type="ARBA" id="ARBA00023125"/>
    </source>
</evidence>
<feature type="compositionally biased region" description="Basic and acidic residues" evidence="17">
    <location>
        <begin position="530"/>
        <end position="544"/>
    </location>
</feature>
<evidence type="ECO:0000256" key="16">
    <source>
        <dbReference type="ARBA" id="ARBA00083457"/>
    </source>
</evidence>
<feature type="region of interest" description="Disordered" evidence="17">
    <location>
        <begin position="1932"/>
        <end position="1954"/>
    </location>
</feature>
<dbReference type="FunFam" id="1.25.40.240:FF:000001">
    <property type="entry name" value="X-ray repair cross-complementing protein 5"/>
    <property type="match status" value="1"/>
</dbReference>
<evidence type="ECO:0000259" key="19">
    <source>
        <dbReference type="PROSITE" id="PS50405"/>
    </source>
</evidence>
<dbReference type="Pfam" id="PF13409">
    <property type="entry name" value="GST_N_2"/>
    <property type="match status" value="1"/>
</dbReference>
<dbReference type="GO" id="GO:0043564">
    <property type="term" value="C:Ku70:Ku80 complex"/>
    <property type="evidence" value="ECO:0007669"/>
    <property type="project" value="InterPro"/>
</dbReference>
<organism evidence="20 21">
    <name type="scientific">Arachis hypogaea</name>
    <name type="common">Peanut</name>
    <dbReference type="NCBI Taxonomy" id="3818"/>
    <lineage>
        <taxon>Eukaryota</taxon>
        <taxon>Viridiplantae</taxon>
        <taxon>Streptophyta</taxon>
        <taxon>Embryophyta</taxon>
        <taxon>Tracheophyta</taxon>
        <taxon>Spermatophyta</taxon>
        <taxon>Magnoliopsida</taxon>
        <taxon>eudicotyledons</taxon>
        <taxon>Gunneridae</taxon>
        <taxon>Pentapetalae</taxon>
        <taxon>rosids</taxon>
        <taxon>fabids</taxon>
        <taxon>Fabales</taxon>
        <taxon>Fabaceae</taxon>
        <taxon>Papilionoideae</taxon>
        <taxon>50 kb inversion clade</taxon>
        <taxon>dalbergioids sensu lato</taxon>
        <taxon>Dalbergieae</taxon>
        <taxon>Pterocarpus clade</taxon>
        <taxon>Arachis</taxon>
    </lineage>
</organism>
<dbReference type="InterPro" id="IPR024193">
    <property type="entry name" value="Ku80"/>
</dbReference>
<dbReference type="STRING" id="3818.A0A445E9Q4"/>
<dbReference type="CDD" id="cd00873">
    <property type="entry name" value="KU80"/>
    <property type="match status" value="3"/>
</dbReference>
<dbReference type="InterPro" id="IPR040079">
    <property type="entry name" value="Glutathione_S-Trfase"/>
</dbReference>
<dbReference type="SUPFAM" id="SSF53300">
    <property type="entry name" value="vWA-like"/>
    <property type="match status" value="3"/>
</dbReference>
<dbReference type="InterPro" id="IPR036494">
    <property type="entry name" value="Ku_C_sf"/>
</dbReference>
<evidence type="ECO:0000256" key="5">
    <source>
        <dbReference type="ARBA" id="ARBA00022763"/>
    </source>
</evidence>
<feature type="domain" description="GST C-terminal" evidence="19">
    <location>
        <begin position="2154"/>
        <end position="2275"/>
    </location>
</feature>
<keyword evidence="10" id="KW-0233">DNA recombination</keyword>
<comment type="subcellular location">
    <subcellularLocation>
        <location evidence="1">Nucleus</location>
    </subcellularLocation>
</comment>
<keyword evidence="11" id="KW-0234">DNA repair</keyword>
<dbReference type="InterPro" id="IPR004045">
    <property type="entry name" value="Glutathione_S-Trfase_N"/>
</dbReference>
<dbReference type="Pfam" id="PF02735">
    <property type="entry name" value="Ku"/>
    <property type="match status" value="3"/>
</dbReference>
<comment type="catalytic activity">
    <reaction evidence="13">
        <text>ATP + H2O = ADP + phosphate + H(+)</text>
        <dbReference type="Rhea" id="RHEA:13065"/>
        <dbReference type="ChEBI" id="CHEBI:15377"/>
        <dbReference type="ChEBI" id="CHEBI:15378"/>
        <dbReference type="ChEBI" id="CHEBI:30616"/>
        <dbReference type="ChEBI" id="CHEBI:43474"/>
        <dbReference type="ChEBI" id="CHEBI:456216"/>
        <dbReference type="EC" id="3.6.4.12"/>
    </reaction>
</comment>
<evidence type="ECO:0000256" key="3">
    <source>
        <dbReference type="ARBA" id="ARBA00012551"/>
    </source>
</evidence>
<dbReference type="GO" id="GO:0005524">
    <property type="term" value="F:ATP binding"/>
    <property type="evidence" value="ECO:0007669"/>
    <property type="project" value="UniProtKB-KW"/>
</dbReference>
<dbReference type="InterPro" id="IPR010987">
    <property type="entry name" value="Glutathione-S-Trfase_C-like"/>
</dbReference>
<keyword evidence="9" id="KW-0238">DNA-binding</keyword>
<dbReference type="SUPFAM" id="SSF47616">
    <property type="entry name" value="GST C-terminal domain-like"/>
    <property type="match status" value="1"/>
</dbReference>
<keyword evidence="8" id="KW-0067">ATP-binding</keyword>
<evidence type="ECO:0000256" key="11">
    <source>
        <dbReference type="ARBA" id="ARBA00023204"/>
    </source>
</evidence>
<dbReference type="SMART" id="SM00559">
    <property type="entry name" value="Ku78"/>
    <property type="match status" value="3"/>
</dbReference>
<keyword evidence="6" id="KW-0378">Hydrolase</keyword>
<dbReference type="FunFam" id="1.10.1600.10:FF:000002">
    <property type="entry name" value="X-ray repair cross-complementing protein 5"/>
    <property type="match status" value="2"/>
</dbReference>
<dbReference type="SUPFAM" id="SSF52833">
    <property type="entry name" value="Thioredoxin-like"/>
    <property type="match status" value="2"/>
</dbReference>
<dbReference type="EC" id="3.6.4.12" evidence="3"/>
<comment type="similarity">
    <text evidence="2">Belongs to the ku80 family.</text>
</comment>
<evidence type="ECO:0000256" key="7">
    <source>
        <dbReference type="ARBA" id="ARBA00022806"/>
    </source>
</evidence>
<comment type="caution">
    <text evidence="20">The sequence shown here is derived from an EMBL/GenBank/DDBJ whole genome shotgun (WGS) entry which is preliminary data.</text>
</comment>
<evidence type="ECO:0000256" key="13">
    <source>
        <dbReference type="ARBA" id="ARBA00047995"/>
    </source>
</evidence>
<evidence type="ECO:0000256" key="4">
    <source>
        <dbReference type="ARBA" id="ARBA00022741"/>
    </source>
</evidence>
<dbReference type="FunFam" id="3.40.50.410:FF:000102">
    <property type="entry name" value="ATP-dependent DNA helicase 2 subunit KU80"/>
    <property type="match status" value="1"/>
</dbReference>
<dbReference type="Pfam" id="PF08785">
    <property type="entry name" value="Ku_PK_bind"/>
    <property type="match status" value="3"/>
</dbReference>
<dbReference type="Proteomes" id="UP000289738">
    <property type="component" value="Chromosome A02"/>
</dbReference>
<dbReference type="PROSITE" id="PS50405">
    <property type="entry name" value="GST_CTER"/>
    <property type="match status" value="1"/>
</dbReference>
<keyword evidence="12" id="KW-0539">Nucleus</keyword>
<feature type="region of interest" description="Disordered" evidence="17">
    <location>
        <begin position="523"/>
        <end position="545"/>
    </location>
</feature>
<dbReference type="GO" id="GO:0016787">
    <property type="term" value="F:hydrolase activity"/>
    <property type="evidence" value="ECO:0007669"/>
    <property type="project" value="UniProtKB-KW"/>
</dbReference>
<feature type="domain" description="GST N-terminal" evidence="18">
    <location>
        <begin position="703"/>
        <end position="759"/>
    </location>
</feature>
<dbReference type="GO" id="GO:0003690">
    <property type="term" value="F:double-stranded DNA binding"/>
    <property type="evidence" value="ECO:0007669"/>
    <property type="project" value="TreeGrafter"/>
</dbReference>
<protein>
    <recommendedName>
        <fullName evidence="14">ATP-dependent DNA helicase 2 subunit KU80</fullName>
        <ecNumber evidence="3">3.6.4.12</ecNumber>
    </recommendedName>
    <alternativeName>
        <fullName evidence="16">ATP-dependent DNA helicase 2 subunit 2</fullName>
    </alternativeName>
    <alternativeName>
        <fullName evidence="15">ATP-dependent DNA helicase II 80 kDa subunit</fullName>
    </alternativeName>
</protein>
<keyword evidence="4" id="KW-0547">Nucleotide-binding</keyword>
<evidence type="ECO:0000256" key="6">
    <source>
        <dbReference type="ARBA" id="ARBA00022801"/>
    </source>
</evidence>
<dbReference type="GO" id="GO:0042162">
    <property type="term" value="F:telomeric DNA binding"/>
    <property type="evidence" value="ECO:0007669"/>
    <property type="project" value="InterPro"/>
</dbReference>
<evidence type="ECO:0000256" key="10">
    <source>
        <dbReference type="ARBA" id="ARBA00023172"/>
    </source>
</evidence>
<evidence type="ECO:0000256" key="17">
    <source>
        <dbReference type="SAM" id="MobiDB-lite"/>
    </source>
</evidence>
<dbReference type="GO" id="GO:0003678">
    <property type="term" value="F:DNA helicase activity"/>
    <property type="evidence" value="ECO:0007669"/>
    <property type="project" value="UniProtKB-EC"/>
</dbReference>
<dbReference type="InterPro" id="IPR014893">
    <property type="entry name" value="Ku_PK_bind"/>
</dbReference>
<dbReference type="InterPro" id="IPR005161">
    <property type="entry name" value="Ku_N"/>
</dbReference>
<keyword evidence="5" id="KW-0227">DNA damage</keyword>
<dbReference type="Gene3D" id="1.10.1600.10">
    <property type="match status" value="3"/>
</dbReference>
<feature type="compositionally biased region" description="Basic and acidic residues" evidence="17">
    <location>
        <begin position="1939"/>
        <end position="1953"/>
    </location>
</feature>
<dbReference type="PANTHER" id="PTHR12604">
    <property type="entry name" value="KU AUTOANTIGEN DNA HELICASE"/>
    <property type="match status" value="1"/>
</dbReference>
<evidence type="ECO:0000256" key="12">
    <source>
        <dbReference type="ARBA" id="ARBA00023242"/>
    </source>
</evidence>
<evidence type="ECO:0000313" key="21">
    <source>
        <dbReference type="Proteomes" id="UP000289738"/>
    </source>
</evidence>
<dbReference type="Gene3D" id="3.40.30.10">
    <property type="entry name" value="Glutaredoxin"/>
    <property type="match status" value="2"/>
</dbReference>
<dbReference type="GO" id="GO:0006310">
    <property type="term" value="P:DNA recombination"/>
    <property type="evidence" value="ECO:0007669"/>
    <property type="project" value="UniProtKB-KW"/>
</dbReference>
<dbReference type="Pfam" id="PF03731">
    <property type="entry name" value="Ku_N"/>
    <property type="match status" value="2"/>
</dbReference>
<keyword evidence="21" id="KW-1185">Reference proteome</keyword>
<dbReference type="EMBL" id="SDMP01000002">
    <property type="protein sequence ID" value="RYR72063.1"/>
    <property type="molecule type" value="Genomic_DNA"/>
</dbReference>
<dbReference type="PROSITE" id="PS50404">
    <property type="entry name" value="GST_NTER"/>
    <property type="match status" value="2"/>
</dbReference>
<dbReference type="SFLD" id="SFLDS00019">
    <property type="entry name" value="Glutathione_Transferase_(cytos"/>
    <property type="match status" value="1"/>
</dbReference>
<dbReference type="Gene3D" id="3.40.50.410">
    <property type="entry name" value="von Willebrand factor, type A domain"/>
    <property type="match status" value="4"/>
</dbReference>
<dbReference type="InterPro" id="IPR036465">
    <property type="entry name" value="vWFA_dom_sf"/>
</dbReference>
<proteinExistence type="inferred from homology"/>
<evidence type="ECO:0000259" key="18">
    <source>
        <dbReference type="PROSITE" id="PS50404"/>
    </source>
</evidence>
<dbReference type="InterPro" id="IPR016194">
    <property type="entry name" value="SPOC-like_C_dom_sf"/>
</dbReference>
<name>A0A445E9Q4_ARAHY</name>
<dbReference type="SFLD" id="SFLDG00358">
    <property type="entry name" value="Main_(cytGST)"/>
    <property type="match status" value="1"/>
</dbReference>
<dbReference type="PANTHER" id="PTHR12604:SF4">
    <property type="entry name" value="X-RAY REPAIR CROSS-COMPLEMENTING PROTEIN 5"/>
    <property type="match status" value="1"/>
</dbReference>
<sequence>MHRCIFSCKCCNQMQEALVLLLDVGPSMHSVIPEIEKVCSMLVEKKLIFTKYDEVGVVLFGTEDTDNELTEEVGGYQHVVVLKNIKVVEGDIVEALQQLPRGATHVLDAIIVGMDMLIKKFGETNKGKKRLCLITNAQCPIKEPFEGTKEEQVTTIAKQMIVHGMRMESIILRGKLSQDANKKIMDENDQLLRIFSTETSARSTYVENPVSLLGALRTRNITPSTIFKGDLELSPKLRIKVLVYKKTAEEKFPTLKKFSDKAASTDKFATHEVKVDYEYKSSQEPDKVVPPDQRIKGYRYGPQIVPISQAEWDAVKFKPEKGLKLLGFTDSSNVLRHQYMKDVNVFVAETGNTKATLALSSLARAMKEMNKVAILRCVWRHGQANVVIGVLTPNLSDKENIPDSLYFNVLPFAEDVREFQFPSFSNFPAPIQPNEQQLEAAANLVKMLDLAPQGKEEVLLPDFTPNPRFYRYLELKSKHADAAVPPLDDTLKKITEPDDELLQQNKSVIEKFRRSFELKENPRHKKSRRLLREERYGSSEENSKGEIPALASNLIEDKSNVEVDNIGDLTPVQDFEAMFARRDNPDWVVKAIDAMKNKIHDLIEDSHEGDNNSKALECLAALRKGCINEQEPKQFNNFLRDLWSFCQEKNLHGFCDSLSSKGITLIPKSEAADSEVTEDEARSFLVKSQPKLNTILESVNNRIPYEYKAVDLVKGEQFSPEFEKLNPLHCVPVLADDHVVVSDSYAIFLYLEEKYTQKPLLPVDPQIRALNLQIASMINSSIQPYHMISALKDMEKMFGAETKQWAQYKIDKGFLVLDAIVVGLDMLIKMYPKANKVKKRLCLITNAQCPIKASMEGTKEEQVTTIAKQMSVHGTRMESIIVRGKLCQKKANKTTANENHRLLNIFSEETSTRIVYVGNPVSLFGALKTQNKSPHTVFRGDLELSSNMKIKVWVYKKTIEELPNLKKCYEFPDIAVPSDQRVRGYHYGPQIVPISKVALDAVKFKPEKGVKLLGFTNSSNVLRHHYMKDVNIFIPEPENKKAMVALSALARAMKEMNKLAILRCVWRRGQTKVVIGVLIPNISDKENIPDSFYFNVLPFAEDVREFQFPSFSKFPAALQPNQQQLEAASNLVEMLDLAPCGKEKALLPDLTPNPRFYRCLELKSKNPGAAVPPIDETLKKITEPDSNLVLKNKSVIDSFRRCFEPNENPRHKKLRRLLLEKSSSSEEDGNGDITPLPSNLIEGKVESICNPTPPQVFEAMSGSRNTQDSVVKAINDTRNKIFELIDESNDGDNYPEALECLTALQKKCIVDQESEQFNNFLCRLWNFNRNLHNFCGYLASRGLTLIPKADFLDSHAKKNLLQYPSTAHGLTLFLFFSMARNKEALVLLLDVGPSMHSVIPEIEKVCSMLVEKKLIFTKYDEVGVVLFGTEDTDNELTEEVGGYQHVVVLKNIKVVEGDIVEALQQLPRGATHDTDNELTEEVGGYQHVVVLKNIKVVEGDIVEALQQLPRGATHVLDAIIVGMDMLIKKFGETNKGKKRLCLITNAQCPIKEPFEGTKEEQVTTIAKQMIVHGMRMESIILRGKLNQDANKKIMDENDQLLRIFSTETSARSTYVENPVSLLGALRTRNITPSTIFKGDLELSPKLRIKVLVYKKTAEEKFPTLKKFSDKAASTDKFATHEVKVDYEYKSSQEPDKVVPPDQRIKGYRYGPQIVPISQAEWDAVKFKPEKGLKLLGFTDSSNVLRHQYMKDVNVFIAETGNTKATLALSSLARAMKEMNKVAILRCVWRHGQANVVIGVLTPNLSDKENIPDSLYFNVLPFAEDVREFQFPSFSNFPAPIQPNEQQLEAAANLVKMLDLAPQGKEEVLLPDFTPNPRFYRYLELKSKHADAAVPPLDDTLKKITEPDDELLQQNKSVIEKFRRSFELKENPRHKKSRRLLREERYGSGEENSKGEIPALASNLIEDKSNVEVDNIGDLTPVQDFEAMFARRDNPDWVVKAIDAMKNKIHDLIEDSHEGDNNSKALECLAALRKGCINEQEPKQFNNFLRDLWSFCQEKSLHGFCDSLSSKGITLIPKSEAADSEVTEDEARRIPYEYKAVDLVKGEQFSPEFEKLNPLHCVPVLADDHVVVSDSYAIFLYLEEKYTQKPLLPVDPQIRALNLQIASMINSSIQPYHMISALKDMEKMFGAETKQWAQYKIDKALEKLLKDVAGKYATGEHIYMADVFLAPQIMQAVNRFDIDMSKYPTLRRLSETYKGLAEFYASSPQSQPDACISQ</sequence>
<evidence type="ECO:0000256" key="1">
    <source>
        <dbReference type="ARBA" id="ARBA00004123"/>
    </source>
</evidence>
<dbReference type="Gene3D" id="1.25.40.240">
    <property type="entry name" value="Ku, C-terminal domain"/>
    <property type="match status" value="3"/>
</dbReference>
<evidence type="ECO:0000256" key="15">
    <source>
        <dbReference type="ARBA" id="ARBA00082843"/>
    </source>
</evidence>
<evidence type="ECO:0000256" key="2">
    <source>
        <dbReference type="ARBA" id="ARBA00007726"/>
    </source>
</evidence>
<dbReference type="GO" id="GO:0003684">
    <property type="term" value="F:damaged DNA binding"/>
    <property type="evidence" value="ECO:0007669"/>
    <property type="project" value="InterPro"/>
</dbReference>
<dbReference type="GO" id="GO:0000723">
    <property type="term" value="P:telomere maintenance"/>
    <property type="evidence" value="ECO:0007669"/>
    <property type="project" value="InterPro"/>
</dbReference>
<evidence type="ECO:0000256" key="14">
    <source>
        <dbReference type="ARBA" id="ARBA00069041"/>
    </source>
</evidence>